<reference evidence="2" key="1">
    <citation type="submission" date="2021-02" db="EMBL/GenBank/DDBJ databases">
        <authorList>
            <person name="Nowell W R."/>
        </authorList>
    </citation>
    <scope>NUCLEOTIDE SEQUENCE</scope>
</reference>
<dbReference type="CDD" id="cd04301">
    <property type="entry name" value="NAT_SF"/>
    <property type="match status" value="1"/>
</dbReference>
<dbReference type="Pfam" id="PF13527">
    <property type="entry name" value="Acetyltransf_9"/>
    <property type="match status" value="1"/>
</dbReference>
<dbReference type="Gene3D" id="3.40.630.30">
    <property type="match status" value="1"/>
</dbReference>
<dbReference type="Proteomes" id="UP000663889">
    <property type="component" value="Unassembled WGS sequence"/>
</dbReference>
<name>A0A815Q7H8_9BILA</name>
<dbReference type="PANTHER" id="PTHR37817">
    <property type="entry name" value="N-ACETYLTRANSFERASE EIS"/>
    <property type="match status" value="1"/>
</dbReference>
<accession>A0A815Q7H8</accession>
<dbReference type="InterPro" id="IPR016181">
    <property type="entry name" value="Acyl_CoA_acyltransferase"/>
</dbReference>
<dbReference type="InterPro" id="IPR000182">
    <property type="entry name" value="GNAT_dom"/>
</dbReference>
<evidence type="ECO:0000313" key="3">
    <source>
        <dbReference type="Proteomes" id="UP000663889"/>
    </source>
</evidence>
<dbReference type="GO" id="GO:0034069">
    <property type="term" value="F:aminoglycoside N-acetyltransferase activity"/>
    <property type="evidence" value="ECO:0007669"/>
    <property type="project" value="TreeGrafter"/>
</dbReference>
<protein>
    <recommendedName>
        <fullName evidence="1">N-acetyltransferase domain-containing protein</fullName>
    </recommendedName>
</protein>
<evidence type="ECO:0000259" key="1">
    <source>
        <dbReference type="PROSITE" id="PS51186"/>
    </source>
</evidence>
<evidence type="ECO:0000313" key="2">
    <source>
        <dbReference type="EMBL" id="CAF1459421.1"/>
    </source>
</evidence>
<dbReference type="PANTHER" id="PTHR37817:SF1">
    <property type="entry name" value="N-ACETYLTRANSFERASE EIS"/>
    <property type="match status" value="1"/>
</dbReference>
<gene>
    <name evidence="2" type="ORF">SEV965_LOCUS34087</name>
</gene>
<dbReference type="InterPro" id="IPR051554">
    <property type="entry name" value="Acetyltransferase_Eis"/>
</dbReference>
<dbReference type="PROSITE" id="PS51186">
    <property type="entry name" value="GNAT"/>
    <property type="match status" value="1"/>
</dbReference>
<sequence length="335" mass="39208">MLPSKTLEESQLSITCRHVTKNEQEKAIQLWKTVFEPKGDGYFERYFSLTASPHYQEGDTLGAWTDDNLLVSVVHIRRMILRSDNNQTYLCGVISNVATLAEFRNQGLSRQLLQQAINKMEQEAFDISLLGTGRSNHYLSLGWQPLTTRTQYVINIPDKISFSDYEISWISASSISFYDQLLEIYMIHPRSYQFDRDSPLMFEHWIGWHWIEDLAFICLLPNKNGYIVISQPDGKQSSVCISEFRTVDIDSERTLLNMAAAEVRRRYGHKKFLLHTFPQYTNLKSLEWDNNHLIYEQNQDIMIRNIRLNDDLFQEIKAAFETEYGKATIWPGEYF</sequence>
<dbReference type="EMBL" id="CAJNOU010004909">
    <property type="protein sequence ID" value="CAF1459421.1"/>
    <property type="molecule type" value="Genomic_DNA"/>
</dbReference>
<dbReference type="GO" id="GO:0030649">
    <property type="term" value="P:aminoglycoside antibiotic catabolic process"/>
    <property type="evidence" value="ECO:0007669"/>
    <property type="project" value="TreeGrafter"/>
</dbReference>
<feature type="domain" description="N-acetyltransferase" evidence="1">
    <location>
        <begin position="14"/>
        <end position="163"/>
    </location>
</feature>
<dbReference type="SUPFAM" id="SSF55729">
    <property type="entry name" value="Acyl-CoA N-acyltransferases (Nat)"/>
    <property type="match status" value="1"/>
</dbReference>
<proteinExistence type="predicted"/>
<dbReference type="AlphaFoldDB" id="A0A815Q7H8"/>
<organism evidence="2 3">
    <name type="scientific">Rotaria sordida</name>
    <dbReference type="NCBI Taxonomy" id="392033"/>
    <lineage>
        <taxon>Eukaryota</taxon>
        <taxon>Metazoa</taxon>
        <taxon>Spiralia</taxon>
        <taxon>Gnathifera</taxon>
        <taxon>Rotifera</taxon>
        <taxon>Eurotatoria</taxon>
        <taxon>Bdelloidea</taxon>
        <taxon>Philodinida</taxon>
        <taxon>Philodinidae</taxon>
        <taxon>Rotaria</taxon>
    </lineage>
</organism>
<comment type="caution">
    <text evidence="2">The sequence shown here is derived from an EMBL/GenBank/DDBJ whole genome shotgun (WGS) entry which is preliminary data.</text>
</comment>